<dbReference type="EMBL" id="CM042886">
    <property type="protein sequence ID" value="KAI4341431.1"/>
    <property type="molecule type" value="Genomic_DNA"/>
</dbReference>
<keyword evidence="2" id="KW-1185">Reference proteome</keyword>
<evidence type="ECO:0000313" key="1">
    <source>
        <dbReference type="EMBL" id="KAI4341431.1"/>
    </source>
</evidence>
<organism evidence="1 2">
    <name type="scientific">Melastoma candidum</name>
    <dbReference type="NCBI Taxonomy" id="119954"/>
    <lineage>
        <taxon>Eukaryota</taxon>
        <taxon>Viridiplantae</taxon>
        <taxon>Streptophyta</taxon>
        <taxon>Embryophyta</taxon>
        <taxon>Tracheophyta</taxon>
        <taxon>Spermatophyta</taxon>
        <taxon>Magnoliopsida</taxon>
        <taxon>eudicotyledons</taxon>
        <taxon>Gunneridae</taxon>
        <taxon>Pentapetalae</taxon>
        <taxon>rosids</taxon>
        <taxon>malvids</taxon>
        <taxon>Myrtales</taxon>
        <taxon>Melastomataceae</taxon>
        <taxon>Melastomatoideae</taxon>
        <taxon>Melastomateae</taxon>
        <taxon>Melastoma</taxon>
    </lineage>
</organism>
<comment type="caution">
    <text evidence="1">The sequence shown here is derived from an EMBL/GenBank/DDBJ whole genome shotgun (WGS) entry which is preliminary data.</text>
</comment>
<gene>
    <name evidence="1" type="ORF">MLD38_026157</name>
</gene>
<protein>
    <submittedName>
        <fullName evidence="1">Uncharacterized protein</fullName>
    </submittedName>
</protein>
<dbReference type="Proteomes" id="UP001057402">
    <property type="component" value="Chromosome 7"/>
</dbReference>
<evidence type="ECO:0000313" key="2">
    <source>
        <dbReference type="Proteomes" id="UP001057402"/>
    </source>
</evidence>
<proteinExistence type="predicted"/>
<sequence>MSMAFSTQEHRSLKPQRGVFFHEIFRKNKLLWSVDVHRMWEGGASTAIAVWLNDMKKSFVSGEDLPQLAAVTVVRGRVETSSASQDYPVSKASYSLLQDLASSYFSYHGRNKDRIVCQRTQLKRLVCI</sequence>
<reference evidence="2" key="1">
    <citation type="journal article" date="2023" name="Front. Plant Sci.">
        <title>Chromosomal-level genome assembly of Melastoma candidum provides insights into trichome evolution.</title>
        <authorList>
            <person name="Zhong Y."/>
            <person name="Wu W."/>
            <person name="Sun C."/>
            <person name="Zou P."/>
            <person name="Liu Y."/>
            <person name="Dai S."/>
            <person name="Zhou R."/>
        </authorList>
    </citation>
    <scope>NUCLEOTIDE SEQUENCE [LARGE SCALE GENOMIC DNA]</scope>
</reference>
<accession>A0ACB9P2U3</accession>
<name>A0ACB9P2U3_9MYRT</name>